<dbReference type="RefSeq" id="WP_245915228.1">
    <property type="nucleotide sequence ID" value="NZ_PJMW01000003.1"/>
</dbReference>
<feature type="transmembrane region" description="Helical" evidence="8">
    <location>
        <begin position="31"/>
        <end position="55"/>
    </location>
</feature>
<proteinExistence type="inferred from homology"/>
<keyword evidence="6 8" id="KW-1133">Transmembrane helix</keyword>
<comment type="caution">
    <text evidence="9">The sequence shown here is derived from an EMBL/GenBank/DDBJ whole genome shotgun (WGS) entry which is preliminary data.</text>
</comment>
<organism evidence="9 10">
    <name type="scientific">Nocardia fluminea</name>
    <dbReference type="NCBI Taxonomy" id="134984"/>
    <lineage>
        <taxon>Bacteria</taxon>
        <taxon>Bacillati</taxon>
        <taxon>Actinomycetota</taxon>
        <taxon>Actinomycetes</taxon>
        <taxon>Mycobacteriales</taxon>
        <taxon>Nocardiaceae</taxon>
        <taxon>Nocardia</taxon>
    </lineage>
</organism>
<evidence type="ECO:0000256" key="1">
    <source>
        <dbReference type="ARBA" id="ARBA00004651"/>
    </source>
</evidence>
<dbReference type="CDD" id="cd06550">
    <property type="entry name" value="TM_ABC_iron-siderophores_like"/>
    <property type="match status" value="1"/>
</dbReference>
<sequence>MTRAEHDVLPSGTLLLRTPDRRIVFRLGKRSAILTVLIMATAVAVAAWSLTIGYYPLTIADVVRVLGGGGTLIEYDVVVADRLPRVLTGLCVGAAFAISGAILQRIATNPLVSPEIIGINAGASLGALVVSVLLGGAGIGLVGGAVIGAGVAMALIVVVATKDGFDGYRLVLVGIGVTAMLSSAIAFILTIADNYQAHTAATWLTGSLANREWSHVGFAAAALVVIVPPLIVLARSLPLLEMGDELANSLAGRRGPHRLTLIVVAAAAATLATAAAGPISFVALVAPQIARRLLAERGAGLAPAAATGALLVVTADLAARRLFPAELPVGVVTAILGAPVLVYLLARATRIGHAG</sequence>
<feature type="transmembrane region" description="Helical" evidence="8">
    <location>
        <begin position="259"/>
        <end position="286"/>
    </location>
</feature>
<keyword evidence="5 8" id="KW-0812">Transmembrane</keyword>
<gene>
    <name evidence="9" type="ORF">ATK86_7231</name>
</gene>
<feature type="transmembrane region" description="Helical" evidence="8">
    <location>
        <begin position="86"/>
        <end position="104"/>
    </location>
</feature>
<feature type="transmembrane region" description="Helical" evidence="8">
    <location>
        <begin position="327"/>
        <end position="346"/>
    </location>
</feature>
<dbReference type="GO" id="GO:0033214">
    <property type="term" value="P:siderophore-iron import into cell"/>
    <property type="evidence" value="ECO:0007669"/>
    <property type="project" value="TreeGrafter"/>
</dbReference>
<reference evidence="9 10" key="1">
    <citation type="submission" date="2017-12" db="EMBL/GenBank/DDBJ databases">
        <title>Sequencing the genomes of 1000 Actinobacteria strains.</title>
        <authorList>
            <person name="Klenk H.-P."/>
        </authorList>
    </citation>
    <scope>NUCLEOTIDE SEQUENCE [LARGE SCALE GENOMIC DNA]</scope>
    <source>
        <strain evidence="9 10">DSM 44489</strain>
    </source>
</reference>
<feature type="transmembrane region" description="Helical" evidence="8">
    <location>
        <begin position="213"/>
        <end position="234"/>
    </location>
</feature>
<keyword evidence="4" id="KW-1003">Cell membrane</keyword>
<dbReference type="GO" id="GO:0022857">
    <property type="term" value="F:transmembrane transporter activity"/>
    <property type="evidence" value="ECO:0007669"/>
    <property type="project" value="InterPro"/>
</dbReference>
<dbReference type="EMBL" id="PJMW01000003">
    <property type="protein sequence ID" value="PKV76824.1"/>
    <property type="molecule type" value="Genomic_DNA"/>
</dbReference>
<evidence type="ECO:0000256" key="4">
    <source>
        <dbReference type="ARBA" id="ARBA00022475"/>
    </source>
</evidence>
<feature type="transmembrane region" description="Helical" evidence="8">
    <location>
        <begin position="125"/>
        <end position="158"/>
    </location>
</feature>
<feature type="transmembrane region" description="Helical" evidence="8">
    <location>
        <begin position="170"/>
        <end position="192"/>
    </location>
</feature>
<name>A0A2N3V5C4_9NOCA</name>
<evidence type="ECO:0000313" key="10">
    <source>
        <dbReference type="Proteomes" id="UP000233766"/>
    </source>
</evidence>
<evidence type="ECO:0000256" key="3">
    <source>
        <dbReference type="ARBA" id="ARBA00022448"/>
    </source>
</evidence>
<dbReference type="PANTHER" id="PTHR30472">
    <property type="entry name" value="FERRIC ENTEROBACTIN TRANSPORT SYSTEM PERMEASE PROTEIN"/>
    <property type="match status" value="1"/>
</dbReference>
<comment type="subcellular location">
    <subcellularLocation>
        <location evidence="1">Cell membrane</location>
        <topology evidence="1">Multi-pass membrane protein</topology>
    </subcellularLocation>
</comment>
<dbReference type="GO" id="GO:0005886">
    <property type="term" value="C:plasma membrane"/>
    <property type="evidence" value="ECO:0007669"/>
    <property type="project" value="UniProtKB-SubCell"/>
</dbReference>
<protein>
    <submittedName>
        <fullName evidence="9">Iron complex transport system permease protein</fullName>
    </submittedName>
</protein>
<dbReference type="AlphaFoldDB" id="A0A2N3V5C4"/>
<dbReference type="Pfam" id="PF01032">
    <property type="entry name" value="FecCD"/>
    <property type="match status" value="1"/>
</dbReference>
<evidence type="ECO:0000256" key="8">
    <source>
        <dbReference type="SAM" id="Phobius"/>
    </source>
</evidence>
<dbReference type="PANTHER" id="PTHR30472:SF24">
    <property type="entry name" value="FERRIC ENTEROBACTIN TRANSPORT SYSTEM PERMEASE PROTEIN FEPG"/>
    <property type="match status" value="1"/>
</dbReference>
<evidence type="ECO:0000256" key="2">
    <source>
        <dbReference type="ARBA" id="ARBA00007935"/>
    </source>
</evidence>
<comment type="similarity">
    <text evidence="2">Belongs to the binding-protein-dependent transport system permease family. FecCD subfamily.</text>
</comment>
<dbReference type="Proteomes" id="UP000233766">
    <property type="component" value="Unassembled WGS sequence"/>
</dbReference>
<dbReference type="SUPFAM" id="SSF81345">
    <property type="entry name" value="ABC transporter involved in vitamin B12 uptake, BtuC"/>
    <property type="match status" value="1"/>
</dbReference>
<keyword evidence="10" id="KW-1185">Reference proteome</keyword>
<dbReference type="InterPro" id="IPR000522">
    <property type="entry name" value="ABC_transptr_permease_BtuC"/>
</dbReference>
<dbReference type="InterPro" id="IPR037294">
    <property type="entry name" value="ABC_BtuC-like"/>
</dbReference>
<evidence type="ECO:0000256" key="6">
    <source>
        <dbReference type="ARBA" id="ARBA00022989"/>
    </source>
</evidence>
<keyword evidence="7 8" id="KW-0472">Membrane</keyword>
<dbReference type="Gene3D" id="1.10.3470.10">
    <property type="entry name" value="ABC transporter involved in vitamin B12 uptake, BtuC"/>
    <property type="match status" value="1"/>
</dbReference>
<evidence type="ECO:0000313" key="9">
    <source>
        <dbReference type="EMBL" id="PKV76824.1"/>
    </source>
</evidence>
<accession>A0A2N3V5C4</accession>
<evidence type="ECO:0000256" key="7">
    <source>
        <dbReference type="ARBA" id="ARBA00023136"/>
    </source>
</evidence>
<feature type="transmembrane region" description="Helical" evidence="8">
    <location>
        <begin position="298"/>
        <end position="315"/>
    </location>
</feature>
<keyword evidence="3" id="KW-0813">Transport</keyword>
<evidence type="ECO:0000256" key="5">
    <source>
        <dbReference type="ARBA" id="ARBA00022692"/>
    </source>
</evidence>